<dbReference type="Gene3D" id="1.20.120.20">
    <property type="entry name" value="Apolipoprotein"/>
    <property type="match status" value="3"/>
</dbReference>
<feature type="transmembrane region" description="Helical" evidence="3">
    <location>
        <begin position="628"/>
        <end position="651"/>
    </location>
</feature>
<dbReference type="NCBIfam" id="TIGR02675">
    <property type="entry name" value="tape_meas_nterm"/>
    <property type="match status" value="1"/>
</dbReference>
<name>A0A0P0IZN3_9CAUD</name>
<dbReference type="PANTHER" id="PTHR37813:SF1">
    <property type="entry name" value="FELS-2 PROPHAGE PROTEIN"/>
    <property type="match status" value="1"/>
</dbReference>
<dbReference type="InterPro" id="IPR016024">
    <property type="entry name" value="ARM-type_fold"/>
</dbReference>
<evidence type="ECO:0000259" key="4">
    <source>
        <dbReference type="Pfam" id="PF20155"/>
    </source>
</evidence>
<evidence type="ECO:0000256" key="3">
    <source>
        <dbReference type="SAM" id="Phobius"/>
    </source>
</evidence>
<keyword evidence="3" id="KW-0812">Transmembrane</keyword>
<dbReference type="OrthoDB" id="281at10239"/>
<keyword evidence="3" id="KW-1133">Transmembrane helix</keyword>
<dbReference type="InterPro" id="IPR013491">
    <property type="entry name" value="Tape_meas_N"/>
</dbReference>
<dbReference type="RefSeq" id="YP_009201507.1">
    <property type="nucleotide sequence ID" value="NC_028830.1"/>
</dbReference>
<keyword evidence="3" id="KW-0472">Membrane</keyword>
<dbReference type="EMBL" id="KR905068">
    <property type="protein sequence ID" value="ALJ97956.1"/>
    <property type="molecule type" value="Genomic_DNA"/>
</dbReference>
<reference evidence="5 6" key="1">
    <citation type="journal article" date="2016" name="Appl. Environ. Microbiol.">
        <title>Genomic Diversity of Phages Infecting Probiotic Strains of Lactobacillus paracasei.</title>
        <authorList>
            <person name="Mercanti D.J."/>
            <person name="Rousseau G.M."/>
            <person name="Capra M.L."/>
            <person name="Quiberoni A."/>
            <person name="Tremblay D.M."/>
            <person name="Labrie S.J."/>
            <person name="Moineau S."/>
        </authorList>
    </citation>
    <scope>NUCLEOTIDE SEQUENCE [LARGE SCALE GENOMIC DNA]</scope>
</reference>
<evidence type="ECO:0000256" key="2">
    <source>
        <dbReference type="SAM" id="Coils"/>
    </source>
</evidence>
<dbReference type="SUPFAM" id="SSF57997">
    <property type="entry name" value="Tropomyosin"/>
    <property type="match status" value="1"/>
</dbReference>
<keyword evidence="1" id="KW-1188">Viral release from host cell</keyword>
<evidence type="ECO:0000256" key="1">
    <source>
        <dbReference type="ARBA" id="ARBA00022465"/>
    </source>
</evidence>
<evidence type="ECO:0000313" key="5">
    <source>
        <dbReference type="EMBL" id="ALJ97956.1"/>
    </source>
</evidence>
<protein>
    <submittedName>
        <fullName evidence="5">Tape-measure</fullName>
    </submittedName>
</protein>
<accession>A0A0P0IZN3</accession>
<proteinExistence type="predicted"/>
<feature type="coiled-coil region" evidence="2">
    <location>
        <begin position="104"/>
        <end position="142"/>
    </location>
</feature>
<dbReference type="KEGG" id="vg:26628289"/>
<organism evidence="5 6">
    <name type="scientific">Lactobacillus phage iA2</name>
    <dbReference type="NCBI Taxonomy" id="1739609"/>
    <lineage>
        <taxon>Viruses</taxon>
        <taxon>Duplodnaviria</taxon>
        <taxon>Heunggongvirae</taxon>
        <taxon>Uroviricota</taxon>
        <taxon>Caudoviricetes</taxon>
        <taxon>Iaduovirus</taxon>
        <taxon>Iaduovirus iA2</taxon>
    </lineage>
</organism>
<feature type="coiled-coil region" evidence="2">
    <location>
        <begin position="178"/>
        <end position="240"/>
    </location>
</feature>
<keyword evidence="2" id="KW-0175">Coiled coil</keyword>
<dbReference type="GeneID" id="26628289"/>
<dbReference type="SUPFAM" id="SSF48371">
    <property type="entry name" value="ARM repeat"/>
    <property type="match status" value="1"/>
</dbReference>
<sequence>MADETQNVVLDFKMNGQVQFANTVKDINAVMNTAAKEYRAQISSMDENASSTQKLAAEQQKLQIQSEAAAKRTQILSEQLKTMQDRGETSGSSFDRLVGKVADAQRVENNLKGALDQVNSQLSEQGSKANDAKDHISNLQQEEGELDSKLKLASSSAKLENAQLGDNASESKKTAAAQRQLSEQIDLSRQKVDNLTQQLKETVTAYGKNSAEANQMATRLNTAKTSVANLENQMSGLGEKSKASSGALGTLREKLSLGAIAGAASNAVSAVTGGIGQLVSEGIEASDSMNKFDSTMKLAGFGKENIKKAGEAVQDYANKTVYDLATVSNTTAQLAANGVRDYTGLTQAAGNLNAQAGGNADTFKSVAMVMTQTAGAGKLTTENWNQLADAIPGASGKLQEAMKKNGAYTGNFRDAMEKGEISAGEFNKAISDLGMTKAAKDAAASTATFEGAFGNLEANIVTGIQNIITSLGKANLTNMINTLSNGVVGAFKLVVSALKTIQDHATAFKTLAVSVGVFFAAFKTVQTINNVVNVMKEFNNITKISTAVQKAFNLAMGMNPFTLIVAAIVAVVAALGYFFTQTKAGKEVWQNFITWLKSAWTGVVNFAKNLWTGLSSFFKQLWTSIKRIFTIAINAITNFLKPAFTAAANVIKSIWNGIKSFFSALWNGIKVIFTVAITAIAVIIGTYLNIWKTIITTAMNLIKGIITNVWNGIKSFFGPILASIGNVIRSAWNSISSVTSSVFNEVKSVVSSIWNNIKNVVSNVVNAVKSVVSNAWNAVSSTTSNIFNSVKSAVSNVWNSIKSTISNVVGSIRNAVSSAWNAVSSVTSNVWDSIKNAISGPINTAKDIVRGAIDAIRGFFNFSINWPHIPMPHFSIQPSGWSVGDLLHGSIPHLGIDWYAQGGIMTQPTMFANNNGRAQVGGEAGPEGVIPLNDDTWNKMGAAIAAHMPSQGPITLQVDGRTFATITGPYTSDYLKQQDATQNFSYGRRL</sequence>
<dbReference type="Pfam" id="PF20155">
    <property type="entry name" value="TMP_3"/>
    <property type="match status" value="1"/>
</dbReference>
<dbReference type="GO" id="GO:0098003">
    <property type="term" value="P:viral tail assembly"/>
    <property type="evidence" value="ECO:0007669"/>
    <property type="project" value="UniProtKB-KW"/>
</dbReference>
<dbReference type="Proteomes" id="UP000203929">
    <property type="component" value="Segment"/>
</dbReference>
<keyword evidence="1" id="KW-1245">Viral tail assembly</keyword>
<dbReference type="PANTHER" id="PTHR37813">
    <property type="entry name" value="FELS-2 PROPHAGE PROTEIN"/>
    <property type="match status" value="1"/>
</dbReference>
<keyword evidence="6" id="KW-1185">Reference proteome</keyword>
<feature type="domain" description="Tape measure protein N-terminal" evidence="4">
    <location>
        <begin position="281"/>
        <end position="467"/>
    </location>
</feature>
<feature type="transmembrane region" description="Helical" evidence="3">
    <location>
        <begin position="671"/>
        <end position="690"/>
    </location>
</feature>
<feature type="transmembrane region" description="Helical" evidence="3">
    <location>
        <begin position="561"/>
        <end position="580"/>
    </location>
</feature>
<evidence type="ECO:0000313" key="6">
    <source>
        <dbReference type="Proteomes" id="UP000203929"/>
    </source>
</evidence>
<gene>
    <name evidence="5" type="ORF">iA2_14</name>
</gene>